<keyword evidence="3" id="KW-1185">Reference proteome</keyword>
<dbReference type="InterPro" id="IPR027482">
    <property type="entry name" value="Sec1-like_dom2"/>
</dbReference>
<dbReference type="AlphaFoldDB" id="T0L3K1"/>
<dbReference type="InterPro" id="IPR036045">
    <property type="entry name" value="Sec1-like_sf"/>
</dbReference>
<evidence type="ECO:0000256" key="1">
    <source>
        <dbReference type="ARBA" id="ARBA00009884"/>
    </source>
</evidence>
<sequence>MPFLHPKISLILTTSKGVKCLLFDTQTKKTLSTLISYSTFLDHDFFVFNDINNSRHKININCVCVITVQSIKLLIDEIRNPCYKSYTVLFVNKLDPFLLNLVAQNDQYCLVDSVYEIYLDFCKEDEVMFVGNESSVYSFLGCLGSRPTWYYLDRCDVKCDNNMECSNSMCGNRCDGNGNSSGSNSMYGNKCGTNGNKCGTNGKCNTNNKTNSHYTSNTHKKTNNKNITDLDKCDLLTEEGGQIFVIPREYDLLTPLLIDWHYQSMIKKYCQYENGLVTINCESVDQMFVNTESCDKSFINGFNLYSSNNNNNNNIHNNIHNNIYNNNNNKHNNNNQYKNLHNNTKTYEINDFFFKENKFNTINEVASNIEKLVKQLDQKKKMKKVSIIEIEEINKLSLVVNKHMDVYKHIVRNLEYKRCVSEEENRVLCEFKKKGKVFSNEVCDKCSDKCSNKCGMRNKDGKSGICNKDGKSDMSNRNICNDKSGICNKDNIVNKDNIINKDNSIYNNNNNTNIIDNIINNNNRDNIINKEYKQSTNLNYIKTLCHKVQYDIQKNTDIKLSYIPPINKLLKHILKNNLSDWVYFKERKNKQKYVVFYFVGGVTYTEYRYIVEVFLKKSKCDRVYVLSDKIL</sequence>
<proteinExistence type="inferred from homology"/>
<dbReference type="VEuPathDB" id="MicrosporidiaDB:NAPIS_ORF00352"/>
<dbReference type="HOGENOM" id="CLU_433517_0_0_1"/>
<accession>T0L3K1</accession>
<dbReference type="Proteomes" id="UP000053780">
    <property type="component" value="Unassembled WGS sequence"/>
</dbReference>
<dbReference type="Pfam" id="PF00995">
    <property type="entry name" value="Sec1"/>
    <property type="match status" value="1"/>
</dbReference>
<evidence type="ECO:0000313" key="3">
    <source>
        <dbReference type="Proteomes" id="UP000053780"/>
    </source>
</evidence>
<gene>
    <name evidence="2" type="ORF">NAPIS_ORF00352</name>
</gene>
<evidence type="ECO:0000313" key="2">
    <source>
        <dbReference type="EMBL" id="EQB62072.1"/>
    </source>
</evidence>
<protein>
    <submittedName>
        <fullName evidence="2">Vacuolar protein sorting-associated protein</fullName>
    </submittedName>
</protein>
<reference evidence="2 3" key="1">
    <citation type="journal article" date="2013" name="BMC Genomics">
        <title>Genome sequencing and comparative genomics of honey bee microsporidia, Nosema apis reveal novel insights into host-parasite interactions.</title>
        <authorList>
            <person name="Chen Yp."/>
            <person name="Pettis J.S."/>
            <person name="Zhao Y."/>
            <person name="Liu X."/>
            <person name="Tallon L.J."/>
            <person name="Sadzewicz L.D."/>
            <person name="Li R."/>
            <person name="Zheng H."/>
            <person name="Huang S."/>
            <person name="Zhang X."/>
            <person name="Hamilton M.C."/>
            <person name="Pernal S.F."/>
            <person name="Melathopoulos A.P."/>
            <person name="Yan X."/>
            <person name="Evans J.D."/>
        </authorList>
    </citation>
    <scope>NUCLEOTIDE SEQUENCE [LARGE SCALE GENOMIC DNA]</scope>
    <source>
        <strain evidence="2 3">BRL 01</strain>
    </source>
</reference>
<dbReference type="GO" id="GO:0016192">
    <property type="term" value="P:vesicle-mediated transport"/>
    <property type="evidence" value="ECO:0007669"/>
    <property type="project" value="InterPro"/>
</dbReference>
<dbReference type="InterPro" id="IPR001619">
    <property type="entry name" value="Sec1-like"/>
</dbReference>
<dbReference type="OrthoDB" id="10266265at2759"/>
<dbReference type="PANTHER" id="PTHR11679">
    <property type="entry name" value="VESICLE PROTEIN SORTING-ASSOCIATED"/>
    <property type="match status" value="1"/>
</dbReference>
<dbReference type="SUPFAM" id="SSF56815">
    <property type="entry name" value="Sec1/munc18-like (SM) proteins"/>
    <property type="match status" value="1"/>
</dbReference>
<dbReference type="InterPro" id="IPR043154">
    <property type="entry name" value="Sec-1-like_dom1"/>
</dbReference>
<dbReference type="Gene3D" id="3.40.50.1910">
    <property type="match status" value="1"/>
</dbReference>
<name>T0L3K1_9MICR</name>
<organism evidence="2 3">
    <name type="scientific">Vairimorpha apis BRL 01</name>
    <dbReference type="NCBI Taxonomy" id="1037528"/>
    <lineage>
        <taxon>Eukaryota</taxon>
        <taxon>Fungi</taxon>
        <taxon>Fungi incertae sedis</taxon>
        <taxon>Microsporidia</taxon>
        <taxon>Nosematidae</taxon>
        <taxon>Vairimorpha</taxon>
    </lineage>
</organism>
<dbReference type="Gene3D" id="3.40.50.2060">
    <property type="match status" value="1"/>
</dbReference>
<dbReference type="PIRSF" id="PIRSF005715">
    <property type="entry name" value="VPS45_Sec1"/>
    <property type="match status" value="1"/>
</dbReference>
<comment type="similarity">
    <text evidence="1">Belongs to the STXBP/unc-18/SEC1 family.</text>
</comment>
<dbReference type="EMBL" id="KE647022">
    <property type="protein sequence ID" value="EQB62072.1"/>
    <property type="molecule type" value="Genomic_DNA"/>
</dbReference>